<proteinExistence type="predicted"/>
<dbReference type="EMBL" id="KY290953">
    <property type="protein sequence ID" value="APU01267.1"/>
    <property type="molecule type" value="Genomic_DNA"/>
</dbReference>
<sequence>MIDLDKIEQQCKGAIENGCGHLPVLGCGNAVKLMEVISRLRYAEAETGAILSMVRQAEKDAARYRWIKENSKFGVGRCGIDWELYFEGPAPDNSAMIELHIDEAMQCK</sequence>
<protein>
    <submittedName>
        <fullName evidence="1">Uncharacterized protein</fullName>
    </submittedName>
</protein>
<evidence type="ECO:0000313" key="1">
    <source>
        <dbReference type="EMBL" id="APU01267.1"/>
    </source>
</evidence>
<accession>A0A219YBD5</accession>
<evidence type="ECO:0000313" key="2">
    <source>
        <dbReference type="Proteomes" id="UP000225772"/>
    </source>
</evidence>
<dbReference type="Proteomes" id="UP000225772">
    <property type="component" value="Segment"/>
</dbReference>
<reference evidence="1 2" key="1">
    <citation type="journal article" date="2017" name="Sci. Rep.">
        <title>Characterization and diversity of phages infecting Aeromonas salmonicida subsp. salmonicida.</title>
        <authorList>
            <person name="Vincent A.T."/>
            <person name="Paquet V.E."/>
            <person name="Bernatchez A."/>
            <person name="Tremblay D.M."/>
            <person name="Moineau S."/>
            <person name="Charette S.J."/>
        </authorList>
    </citation>
    <scope>NUCLEOTIDE SEQUENCE [LARGE SCALE GENOMIC DNA]</scope>
</reference>
<organism evidence="1 2">
    <name type="scientific">Aeromonas phage 51</name>
    <dbReference type="NCBI Taxonomy" id="1932901"/>
    <lineage>
        <taxon>Viruses</taxon>
        <taxon>Duplodnaviria</taxon>
        <taxon>Heunggongvirae</taxon>
        <taxon>Uroviricota</taxon>
        <taxon>Caudoviricetes</taxon>
        <taxon>Popoffvirus</taxon>
        <taxon>Popoffvirus pv56</taxon>
    </lineage>
</organism>
<name>A0A219YBD5_9CAUD</name>